<comment type="similarity">
    <text evidence="3">Belongs to the ZP domain family. ZPC subfamily.</text>
</comment>
<evidence type="ECO:0000256" key="3">
    <source>
        <dbReference type="ARBA" id="ARBA00006735"/>
    </source>
</evidence>
<dbReference type="InterPro" id="IPR042235">
    <property type="entry name" value="ZP-C_dom"/>
</dbReference>
<evidence type="ECO:0000256" key="9">
    <source>
        <dbReference type="ARBA" id="ARBA00022692"/>
    </source>
</evidence>
<feature type="region of interest" description="Disordered" evidence="16">
    <location>
        <begin position="460"/>
        <end position="489"/>
    </location>
</feature>
<keyword evidence="5" id="KW-1003">Cell membrane</keyword>
<keyword evidence="20" id="KW-1185">Reference proteome</keyword>
<comment type="subcellular location">
    <subcellularLocation>
        <location evidence="1">Cell membrane</location>
        <topology evidence="1">Single-pass type I membrane protein</topology>
    </subcellularLocation>
    <subcellularLocation>
        <location evidence="2">Secreted</location>
        <location evidence="2">Extracellular space</location>
        <location evidence="2">Extracellular matrix</location>
    </subcellularLocation>
</comment>
<evidence type="ECO:0000256" key="17">
    <source>
        <dbReference type="SAM" id="SignalP"/>
    </source>
</evidence>
<keyword evidence="10 17" id="KW-0732">Signal</keyword>
<name>A0A9D3MY38_ANGAN</name>
<dbReference type="Gene3D" id="2.60.40.3210">
    <property type="entry name" value="Zona pellucida, ZP-N domain"/>
    <property type="match status" value="1"/>
</dbReference>
<evidence type="ECO:0000256" key="7">
    <source>
        <dbReference type="ARBA" id="ARBA00022530"/>
    </source>
</evidence>
<evidence type="ECO:0000313" key="20">
    <source>
        <dbReference type="Proteomes" id="UP001044222"/>
    </source>
</evidence>
<evidence type="ECO:0000256" key="2">
    <source>
        <dbReference type="ARBA" id="ARBA00004498"/>
    </source>
</evidence>
<gene>
    <name evidence="19" type="ORF">ANANG_G00002280</name>
</gene>
<comment type="caution">
    <text evidence="19">The sequence shown here is derived from an EMBL/GenBank/DDBJ whole genome shotgun (WGS) entry which is preliminary data.</text>
</comment>
<dbReference type="EMBL" id="JAFIRN010000001">
    <property type="protein sequence ID" value="KAG5855936.1"/>
    <property type="molecule type" value="Genomic_DNA"/>
</dbReference>
<dbReference type="InterPro" id="IPR001507">
    <property type="entry name" value="ZP_dom"/>
</dbReference>
<evidence type="ECO:0000313" key="19">
    <source>
        <dbReference type="EMBL" id="KAG5855936.1"/>
    </source>
</evidence>
<keyword evidence="14" id="KW-0325">Glycoprotein</keyword>
<evidence type="ECO:0000259" key="18">
    <source>
        <dbReference type="PROSITE" id="PS51034"/>
    </source>
</evidence>
<feature type="signal peptide" evidence="17">
    <location>
        <begin position="1"/>
        <end position="21"/>
    </location>
</feature>
<evidence type="ECO:0000256" key="15">
    <source>
        <dbReference type="ARBA" id="ARBA00030824"/>
    </source>
</evidence>
<dbReference type="GO" id="GO:0035803">
    <property type="term" value="P:egg coat formation"/>
    <property type="evidence" value="ECO:0007669"/>
    <property type="project" value="TreeGrafter"/>
</dbReference>
<evidence type="ECO:0000256" key="1">
    <source>
        <dbReference type="ARBA" id="ARBA00004251"/>
    </source>
</evidence>
<evidence type="ECO:0000256" key="11">
    <source>
        <dbReference type="ARBA" id="ARBA00022989"/>
    </source>
</evidence>
<dbReference type="InterPro" id="IPR055355">
    <property type="entry name" value="ZP-C"/>
</dbReference>
<evidence type="ECO:0000256" key="13">
    <source>
        <dbReference type="ARBA" id="ARBA00023157"/>
    </source>
</evidence>
<dbReference type="PANTHER" id="PTHR11576">
    <property type="entry name" value="ZONA PELLUCIDA SPERM-BINDING PROTEIN 3"/>
    <property type="match status" value="1"/>
</dbReference>
<dbReference type="Pfam" id="PF23344">
    <property type="entry name" value="ZP-N"/>
    <property type="match status" value="1"/>
</dbReference>
<evidence type="ECO:0000256" key="12">
    <source>
        <dbReference type="ARBA" id="ARBA00023136"/>
    </source>
</evidence>
<dbReference type="Gene3D" id="2.60.40.4100">
    <property type="entry name" value="Zona pellucida, ZP-C domain"/>
    <property type="match status" value="1"/>
</dbReference>
<dbReference type="SMART" id="SM00241">
    <property type="entry name" value="ZP"/>
    <property type="match status" value="1"/>
</dbReference>
<evidence type="ECO:0000256" key="16">
    <source>
        <dbReference type="SAM" id="MobiDB-lite"/>
    </source>
</evidence>
<keyword evidence="12" id="KW-0472">Membrane</keyword>
<dbReference type="AlphaFoldDB" id="A0A9D3MY38"/>
<dbReference type="GO" id="GO:2000344">
    <property type="term" value="P:positive regulation of acrosome reaction"/>
    <property type="evidence" value="ECO:0007669"/>
    <property type="project" value="TreeGrafter"/>
</dbReference>
<dbReference type="GO" id="GO:0031012">
    <property type="term" value="C:extracellular matrix"/>
    <property type="evidence" value="ECO:0007669"/>
    <property type="project" value="TreeGrafter"/>
</dbReference>
<proteinExistence type="inferred from homology"/>
<evidence type="ECO:0000256" key="6">
    <source>
        <dbReference type="ARBA" id="ARBA00022525"/>
    </source>
</evidence>
<dbReference type="Proteomes" id="UP001044222">
    <property type="component" value="Unassembled WGS sequence"/>
</dbReference>
<keyword evidence="11" id="KW-1133">Transmembrane helix</keyword>
<keyword evidence="9" id="KW-0812">Transmembrane</keyword>
<feature type="domain" description="ZP" evidence="18">
    <location>
        <begin position="132"/>
        <end position="398"/>
    </location>
</feature>
<accession>A0A9D3MY38</accession>
<evidence type="ECO:0000256" key="8">
    <source>
        <dbReference type="ARBA" id="ARBA00022685"/>
    </source>
</evidence>
<dbReference type="FunFam" id="2.60.40.3210:FF:000001">
    <property type="entry name" value="Zona pellucida sperm-binding protein 3"/>
    <property type="match status" value="1"/>
</dbReference>
<dbReference type="GO" id="GO:0007339">
    <property type="term" value="P:binding of sperm to zona pellucida"/>
    <property type="evidence" value="ECO:0007669"/>
    <property type="project" value="TreeGrafter"/>
</dbReference>
<evidence type="ECO:0000256" key="5">
    <source>
        <dbReference type="ARBA" id="ARBA00022475"/>
    </source>
</evidence>
<dbReference type="Pfam" id="PF00100">
    <property type="entry name" value="Zona_pellucida"/>
    <property type="match status" value="1"/>
</dbReference>
<keyword evidence="13" id="KW-1015">Disulfide bond</keyword>
<organism evidence="19 20">
    <name type="scientific">Anguilla anguilla</name>
    <name type="common">European freshwater eel</name>
    <name type="synonym">Muraena anguilla</name>
    <dbReference type="NCBI Taxonomy" id="7936"/>
    <lineage>
        <taxon>Eukaryota</taxon>
        <taxon>Metazoa</taxon>
        <taxon>Chordata</taxon>
        <taxon>Craniata</taxon>
        <taxon>Vertebrata</taxon>
        <taxon>Euteleostomi</taxon>
        <taxon>Actinopterygii</taxon>
        <taxon>Neopterygii</taxon>
        <taxon>Teleostei</taxon>
        <taxon>Anguilliformes</taxon>
        <taxon>Anguillidae</taxon>
        <taxon>Anguilla</taxon>
    </lineage>
</organism>
<dbReference type="GO" id="GO:0032190">
    <property type="term" value="F:acrosin binding"/>
    <property type="evidence" value="ECO:0007669"/>
    <property type="project" value="TreeGrafter"/>
</dbReference>
<dbReference type="FunFam" id="2.60.40.4100:FF:000002">
    <property type="entry name" value="Zona pellucida sperm-binding protein 3"/>
    <property type="match status" value="1"/>
</dbReference>
<evidence type="ECO:0000256" key="14">
    <source>
        <dbReference type="ARBA" id="ARBA00023180"/>
    </source>
</evidence>
<evidence type="ECO:0000256" key="4">
    <source>
        <dbReference type="ARBA" id="ARBA00017980"/>
    </source>
</evidence>
<keyword evidence="8" id="KW-0165">Cleavage on pair of basic residues</keyword>
<feature type="chain" id="PRO_5039635577" description="Zona pellucida sperm-binding protein 3" evidence="17">
    <location>
        <begin position="22"/>
        <end position="489"/>
    </location>
</feature>
<protein>
    <recommendedName>
        <fullName evidence="4">Zona pellucida sperm-binding protein 3</fullName>
    </recommendedName>
    <alternativeName>
        <fullName evidence="15">Zona pellucida glycoprotein 3</fullName>
    </alternativeName>
</protein>
<evidence type="ECO:0000256" key="10">
    <source>
        <dbReference type="ARBA" id="ARBA00022729"/>
    </source>
</evidence>
<dbReference type="PROSITE" id="PS51034">
    <property type="entry name" value="ZP_2"/>
    <property type="match status" value="1"/>
</dbReference>
<dbReference type="GO" id="GO:0005886">
    <property type="term" value="C:plasma membrane"/>
    <property type="evidence" value="ECO:0007669"/>
    <property type="project" value="UniProtKB-SubCell"/>
</dbReference>
<dbReference type="PANTHER" id="PTHR11576:SF15">
    <property type="entry name" value="ZONA PELLUCIDA SPERM-BINDING PROTEIN 3-LIKE"/>
    <property type="match status" value="1"/>
</dbReference>
<keyword evidence="7" id="KW-0272">Extracellular matrix</keyword>
<dbReference type="InterPro" id="IPR055356">
    <property type="entry name" value="ZP-N"/>
</dbReference>
<keyword evidence="6" id="KW-0964">Secreted</keyword>
<reference evidence="19" key="1">
    <citation type="submission" date="2021-01" db="EMBL/GenBank/DDBJ databases">
        <title>A chromosome-scale assembly of European eel, Anguilla anguilla.</title>
        <authorList>
            <person name="Henkel C."/>
            <person name="Jong-Raadsen S.A."/>
            <person name="Dufour S."/>
            <person name="Weltzien F.-A."/>
            <person name="Palstra A.P."/>
            <person name="Pelster B."/>
            <person name="Spaink H.P."/>
            <person name="Van Den Thillart G.E."/>
            <person name="Jansen H."/>
            <person name="Zahm M."/>
            <person name="Klopp C."/>
            <person name="Cedric C."/>
            <person name="Louis A."/>
            <person name="Berthelot C."/>
            <person name="Parey E."/>
            <person name="Roest Crollius H."/>
            <person name="Montfort J."/>
            <person name="Robinson-Rechavi M."/>
            <person name="Bucao C."/>
            <person name="Bouchez O."/>
            <person name="Gislard M."/>
            <person name="Lluch J."/>
            <person name="Milhes M."/>
            <person name="Lampietro C."/>
            <person name="Lopez Roques C."/>
            <person name="Donnadieu C."/>
            <person name="Braasch I."/>
            <person name="Desvignes T."/>
            <person name="Postlethwait J."/>
            <person name="Bobe J."/>
            <person name="Guiguen Y."/>
            <person name="Dirks R."/>
        </authorList>
    </citation>
    <scope>NUCLEOTIDE SEQUENCE</scope>
    <source>
        <strain evidence="19">Tag_6206</strain>
        <tissue evidence="19">Liver</tissue>
    </source>
</reference>
<sequence length="489" mass="54947">MGPFLLSLCVFLCGFYPFVCERHNTKQDAEWNVQPAGAVPLFPDSGAVFPTRGFLGRWDGIENKNQTPLPWPYLSLPMFQHSIAPLVNKELMKPTRATGHEPMPENLKKVLLPDAPRRPTRPSRGRKDVVASCTFNKMRVRVRRKCLGSRALSSELSLGTCSVSNQTDNFFFFCYNVSQCGSNTTMINNRVVYSNTLHFTPEAPKSLIRTAVPFSLPIFCHYNRFHYSYKIGYLPEIKTHQFFKSMQPSSDFTLSACNARWERLPAARGYVIGSPMYFEARSPPVSGDQRLFVSFCYATPSRELPGALRFAVIENSGCMSHNNGAGSRSRFVRHKRDVLRFEVEAFVFEGVADEMFVANHFATEIAKSCTYNSTTGRWEELYGDTQVCTCCNSTCISSASAAELPATKKIVTSGSWVLEPDSGAVLGEATVEWDKPPRPETKSVTEALAIVTEPEIRRWTEPETTIETSRRLTQRLSQRSGDGLSQRLR</sequence>